<keyword evidence="2" id="KW-1185">Reference proteome</keyword>
<name>A0A812YHT4_SYMPI</name>
<evidence type="ECO:0000313" key="2">
    <source>
        <dbReference type="Proteomes" id="UP000649617"/>
    </source>
</evidence>
<reference evidence="1" key="1">
    <citation type="submission" date="2021-02" db="EMBL/GenBank/DDBJ databases">
        <authorList>
            <person name="Dougan E. K."/>
            <person name="Rhodes N."/>
            <person name="Thang M."/>
            <person name="Chan C."/>
        </authorList>
    </citation>
    <scope>NUCLEOTIDE SEQUENCE</scope>
</reference>
<organism evidence="1 2">
    <name type="scientific">Symbiodinium pilosum</name>
    <name type="common">Dinoflagellate</name>
    <dbReference type="NCBI Taxonomy" id="2952"/>
    <lineage>
        <taxon>Eukaryota</taxon>
        <taxon>Sar</taxon>
        <taxon>Alveolata</taxon>
        <taxon>Dinophyceae</taxon>
        <taxon>Suessiales</taxon>
        <taxon>Symbiodiniaceae</taxon>
        <taxon>Symbiodinium</taxon>
    </lineage>
</organism>
<dbReference type="EMBL" id="CAJNIZ010047893">
    <property type="protein sequence ID" value="CAE7777834.1"/>
    <property type="molecule type" value="Genomic_DNA"/>
</dbReference>
<evidence type="ECO:0000313" key="1">
    <source>
        <dbReference type="EMBL" id="CAE7777834.1"/>
    </source>
</evidence>
<dbReference type="Proteomes" id="UP000649617">
    <property type="component" value="Unassembled WGS sequence"/>
</dbReference>
<gene>
    <name evidence="1" type="ORF">SPIL2461_LOCUS23061</name>
</gene>
<comment type="caution">
    <text evidence="1">The sequence shown here is derived from an EMBL/GenBank/DDBJ whole genome shotgun (WGS) entry which is preliminary data.</text>
</comment>
<protein>
    <submittedName>
        <fullName evidence="1">Uncharacterized protein</fullName>
    </submittedName>
</protein>
<sequence>MNRQEFLEGTLQEIKEHVAQGRATRLLVLLPEKMRNASIMSKSCDVDLELLDEGLKACEAVSVECLCCICQQTLPCDALDMPEDHRCFNSKSQILKRLLAKLVDKFDPFDYDHGDITRLVVARHAQACQMQAEKRRKVRETISANRRLELRAMLRAASRKKTLRIERLRDSMGQEAFSEMVESQLWQRRHRAYGDEGSRLWDQAEDWWYSDEATAYREGPPEPQQELVKDVLLPQQSLLHPWRFLRPPQDPGANLARVDVELRVSRQTLPKLLLKAMDRILAHQLPDLPFKCFMQASVDFCRDEGERVPSVHITSKRGRPDELVLLDAASLDNLRPGDIVVPRRILEVNGRVLGTVGWEDVALALPRPYDMFDAQLRGPNIQSSSKLAVAWDLTNCLATAQIQVVWPGSPHVLVVNLQGSSEDCMTSEDATNRLIAELDRHRRMSCQYLRHLRLRAQAWEQRKAAVTRCLLAVARPCQQLLGAIWRSCRRLGIMLKDRVWDPCLHGLRAFASMANRAWSLAEPARRWCHDLLEYLGACSARVCSHSLQWLWSSASELASSIWEMVQRCSRVLGQRLPTCTLQLHEGHLESLSRWWASRPWPRRAVVAAAEAASRRLSEAGLVMQRWWSSRPWPRRAARSAADRAGPILELAHRWTLQPLARAFSGCFAAVSSAFRKACIRLFPPRRSVRLARVRRHDERHGLD</sequence>
<dbReference type="OrthoDB" id="430202at2759"/>
<proteinExistence type="predicted"/>
<accession>A0A812YHT4</accession>
<dbReference type="AlphaFoldDB" id="A0A812YHT4"/>